<keyword evidence="3" id="KW-1185">Reference proteome</keyword>
<gene>
    <name evidence="2" type="ORF">A1355_17860</name>
</gene>
<dbReference type="NCBIfam" id="TIGR00296">
    <property type="entry name" value="TIGR00296 family protein"/>
    <property type="match status" value="1"/>
</dbReference>
<dbReference type="STRING" id="702114.A1355_17860"/>
<dbReference type="Pfam" id="PF01871">
    <property type="entry name" value="AMMECR1"/>
    <property type="match status" value="1"/>
</dbReference>
<dbReference type="SUPFAM" id="SSF143447">
    <property type="entry name" value="AMMECR1-like"/>
    <property type="match status" value="1"/>
</dbReference>
<dbReference type="InterPro" id="IPR002733">
    <property type="entry name" value="AMMECR1_domain"/>
</dbReference>
<name>A0A177PDU8_9GAMM</name>
<reference evidence="3" key="1">
    <citation type="submission" date="2016-03" db="EMBL/GenBank/DDBJ databases">
        <authorList>
            <person name="Heylen K."/>
            <person name="De Vos P."/>
            <person name="Vekeman B."/>
        </authorList>
    </citation>
    <scope>NUCLEOTIDE SEQUENCE [LARGE SCALE GENOMIC DNA]</scope>
    <source>
        <strain evidence="3">R-45383</strain>
    </source>
</reference>
<protein>
    <recommendedName>
        <fullName evidence="1">AMMECR1 domain-containing protein</fullName>
    </recommendedName>
</protein>
<comment type="caution">
    <text evidence="2">The sequence shown here is derived from an EMBL/GenBank/DDBJ whole genome shotgun (WGS) entry which is preliminary data.</text>
</comment>
<dbReference type="NCBIfam" id="TIGR04335">
    <property type="entry name" value="AmmeMemoSam_A"/>
    <property type="match status" value="1"/>
</dbReference>
<dbReference type="InterPro" id="IPR023473">
    <property type="entry name" value="AMMECR1"/>
</dbReference>
<dbReference type="PANTHER" id="PTHR13016">
    <property type="entry name" value="AMMECR1 HOMOLOG"/>
    <property type="match status" value="1"/>
</dbReference>
<dbReference type="OrthoDB" id="9782820at2"/>
<evidence type="ECO:0000259" key="1">
    <source>
        <dbReference type="PROSITE" id="PS51112"/>
    </source>
</evidence>
<evidence type="ECO:0000313" key="2">
    <source>
        <dbReference type="EMBL" id="OAI28004.1"/>
    </source>
</evidence>
<dbReference type="Gene3D" id="3.30.700.20">
    <property type="entry name" value="Hypothetical protein ph0010, domain 1"/>
    <property type="match status" value="1"/>
</dbReference>
<dbReference type="InterPro" id="IPR027623">
    <property type="entry name" value="AmmeMemoSam_A"/>
</dbReference>
<organism evidence="2 3">
    <name type="scientific">Methylomonas koyamae</name>
    <dbReference type="NCBI Taxonomy" id="702114"/>
    <lineage>
        <taxon>Bacteria</taxon>
        <taxon>Pseudomonadati</taxon>
        <taxon>Pseudomonadota</taxon>
        <taxon>Gammaproteobacteria</taxon>
        <taxon>Methylococcales</taxon>
        <taxon>Methylococcaceae</taxon>
        <taxon>Methylomonas</taxon>
    </lineage>
</organism>
<accession>A0A177PDU8</accession>
<dbReference type="PROSITE" id="PS51112">
    <property type="entry name" value="AMMECR1"/>
    <property type="match status" value="1"/>
</dbReference>
<evidence type="ECO:0000313" key="3">
    <source>
        <dbReference type="Proteomes" id="UP000077628"/>
    </source>
</evidence>
<dbReference type="Gene3D" id="3.30.1490.150">
    <property type="entry name" value="Hypothetical protein ph0010, domain 2"/>
    <property type="match status" value="1"/>
</dbReference>
<dbReference type="RefSeq" id="WP_064024301.1">
    <property type="nucleotide sequence ID" value="NZ_LUUK01000016.1"/>
</dbReference>
<dbReference type="AlphaFoldDB" id="A0A177PDU8"/>
<dbReference type="PANTHER" id="PTHR13016:SF0">
    <property type="entry name" value="AMME SYNDROME CANDIDATE GENE 1 PROTEIN"/>
    <property type="match status" value="1"/>
</dbReference>
<dbReference type="EMBL" id="LUUK01000016">
    <property type="protein sequence ID" value="OAI28004.1"/>
    <property type="molecule type" value="Genomic_DNA"/>
</dbReference>
<sequence length="185" mass="19999">MSLNDVERGCLLTLARASIAHGLAHGRPLPVNLADYPAKLTGPAATFVTLELAGQLRGCIGRLEAARPLAEDVAENAYAAAFRDSRFPPVTAAESARLSLHISVLSPSEPLYFASETDLLGQLRPGIDGLILSEGGRRGTFLPSVWEDLPDPAEFLRHLKRKAGLPADYWSSTVKIQRYSTEMFG</sequence>
<dbReference type="InterPro" id="IPR027485">
    <property type="entry name" value="AMMECR1_N"/>
</dbReference>
<dbReference type="InterPro" id="IPR036071">
    <property type="entry name" value="AMMECR1_dom_sf"/>
</dbReference>
<dbReference type="Proteomes" id="UP000077628">
    <property type="component" value="Unassembled WGS sequence"/>
</dbReference>
<feature type="domain" description="AMMECR1" evidence="1">
    <location>
        <begin position="1"/>
        <end position="185"/>
    </location>
</feature>
<proteinExistence type="predicted"/>